<dbReference type="InterPro" id="IPR019734">
    <property type="entry name" value="TPR_rpt"/>
</dbReference>
<dbReference type="InterPro" id="IPR039563">
    <property type="entry name" value="Peptidase_C39_single_dom"/>
</dbReference>
<organism evidence="3 4">
    <name type="scientific">Candidatus Thiodiazotropha endolucinida</name>
    <dbReference type="NCBI Taxonomy" id="1655433"/>
    <lineage>
        <taxon>Bacteria</taxon>
        <taxon>Pseudomonadati</taxon>
        <taxon>Pseudomonadota</taxon>
        <taxon>Gammaproteobacteria</taxon>
        <taxon>Chromatiales</taxon>
        <taxon>Sedimenticolaceae</taxon>
        <taxon>Candidatus Thiodiazotropha</taxon>
    </lineage>
</organism>
<dbReference type="CDD" id="cd02549">
    <property type="entry name" value="Peptidase_C39A"/>
    <property type="match status" value="1"/>
</dbReference>
<accession>A0A7Z0VK84</accession>
<dbReference type="PROSITE" id="PS50005">
    <property type="entry name" value="TPR"/>
    <property type="match status" value="1"/>
</dbReference>
<dbReference type="PROSITE" id="PS51257">
    <property type="entry name" value="PROKAR_LIPOPROTEIN"/>
    <property type="match status" value="1"/>
</dbReference>
<name>A0A7Z0VK84_9GAMM</name>
<dbReference type="AlphaFoldDB" id="A0A7Z0VK84"/>
<keyword evidence="4" id="KW-1185">Reference proteome</keyword>
<dbReference type="RefSeq" id="WP_083220748.1">
    <property type="nucleotide sequence ID" value="NZ_MARB01000014.1"/>
</dbReference>
<dbReference type="Pfam" id="PF14559">
    <property type="entry name" value="TPR_19"/>
    <property type="match status" value="1"/>
</dbReference>
<dbReference type="Pfam" id="PF13529">
    <property type="entry name" value="Peptidase_C39_2"/>
    <property type="match status" value="1"/>
</dbReference>
<sequence>MAWRRYLVALLFLLLSGCTSRPPILPSLLTTETAVSKLEIETTPFHPQKKYQCGPAALATLLGHSGVSVTAESLVPLVYLPEKKGSLQIEMVAASRRLGRIPYVIEPDLPTLIGELQAGRPVLVLQNLGLQLWPVWHYAVVIGYSAEADEIILRSGITRREILSTYRFLDTWKRGGHWAMVSLKPGELPAIPEELPYLKAVAAMERLVPIDSLISAYRAALTQWPDSPTALFGLAAALHAKGDLSSAEQNYRYLLSVKPDHIAALNNLADVLADRGCYREALLVIERALRKEPGELRQHLVETGHEIMRRKANHPHRQSLCE</sequence>
<dbReference type="Gene3D" id="3.90.70.10">
    <property type="entry name" value="Cysteine proteinases"/>
    <property type="match status" value="1"/>
</dbReference>
<evidence type="ECO:0000313" key="4">
    <source>
        <dbReference type="Proteomes" id="UP000094769"/>
    </source>
</evidence>
<proteinExistence type="predicted"/>
<dbReference type="OrthoDB" id="5611441at2"/>
<dbReference type="SMART" id="SM00028">
    <property type="entry name" value="TPR"/>
    <property type="match status" value="2"/>
</dbReference>
<dbReference type="Proteomes" id="UP000094769">
    <property type="component" value="Unassembled WGS sequence"/>
</dbReference>
<comment type="caution">
    <text evidence="3">The sequence shown here is derived from an EMBL/GenBank/DDBJ whole genome shotgun (WGS) entry which is preliminary data.</text>
</comment>
<keyword evidence="1" id="KW-0802">TPR repeat</keyword>
<dbReference type="Gene3D" id="1.25.40.10">
    <property type="entry name" value="Tetratricopeptide repeat domain"/>
    <property type="match status" value="1"/>
</dbReference>
<dbReference type="InterPro" id="IPR011990">
    <property type="entry name" value="TPR-like_helical_dom_sf"/>
</dbReference>
<dbReference type="EMBL" id="MARB01000014">
    <property type="protein sequence ID" value="ODJ87153.1"/>
    <property type="molecule type" value="Genomic_DNA"/>
</dbReference>
<evidence type="ECO:0000313" key="3">
    <source>
        <dbReference type="EMBL" id="ODJ87153.1"/>
    </source>
</evidence>
<gene>
    <name evidence="3" type="ORF">CODIS_26700</name>
</gene>
<dbReference type="InterPro" id="IPR039564">
    <property type="entry name" value="Peptidase_C39-like"/>
</dbReference>
<feature type="domain" description="Peptidase C39-like" evidence="2">
    <location>
        <begin position="45"/>
        <end position="152"/>
    </location>
</feature>
<feature type="repeat" description="TPR" evidence="1">
    <location>
        <begin position="228"/>
        <end position="261"/>
    </location>
</feature>
<protein>
    <submittedName>
        <fullName evidence="3">Tetratricopeptide repeat protein</fullName>
    </submittedName>
</protein>
<evidence type="ECO:0000259" key="2">
    <source>
        <dbReference type="Pfam" id="PF13529"/>
    </source>
</evidence>
<reference evidence="3 4" key="1">
    <citation type="submission" date="2016-06" db="EMBL/GenBank/DDBJ databases">
        <title>Genome sequence of endosymbiont of Candidatus Endolucinida thiodiazotropha.</title>
        <authorList>
            <person name="Poehlein A."/>
            <person name="Koenig S."/>
            <person name="Heiden S.E."/>
            <person name="Thuermer A."/>
            <person name="Voget S."/>
            <person name="Daniel R."/>
            <person name="Markert S."/>
            <person name="Gros O."/>
            <person name="Schweder T."/>
        </authorList>
    </citation>
    <scope>NUCLEOTIDE SEQUENCE [LARGE SCALE GENOMIC DNA]</scope>
    <source>
        <strain evidence="3 4">COS</strain>
    </source>
</reference>
<evidence type="ECO:0000256" key="1">
    <source>
        <dbReference type="PROSITE-ProRule" id="PRU00339"/>
    </source>
</evidence>
<dbReference type="SUPFAM" id="SSF48452">
    <property type="entry name" value="TPR-like"/>
    <property type="match status" value="1"/>
</dbReference>
<dbReference type="NCBIfam" id="NF033920">
    <property type="entry name" value="C39_PA2778_fam"/>
    <property type="match status" value="1"/>
</dbReference>